<reference evidence="8 9" key="1">
    <citation type="submission" date="2012-04" db="EMBL/GenBank/DDBJ databases">
        <title>The Genome Sequence of Bacillus cereus VD154.</title>
        <authorList>
            <consortium name="The Broad Institute Genome Sequencing Platform"/>
            <consortium name="The Broad Institute Genome Sequencing Center for Infectious Disease"/>
            <person name="Feldgarden M."/>
            <person name="Van der Auwera G.A."/>
            <person name="Mahillon J."/>
            <person name="Duprez V."/>
            <person name="Timmery S."/>
            <person name="Mattelet C."/>
            <person name="Dierick K."/>
            <person name="Sun M."/>
            <person name="Yu Z."/>
            <person name="Zhu L."/>
            <person name="Hu X."/>
            <person name="Shank E.B."/>
            <person name="Swiecicka I."/>
            <person name="Hansen B.M."/>
            <person name="Andrup L."/>
            <person name="Young S.K."/>
            <person name="Zeng Q."/>
            <person name="Gargeya S."/>
            <person name="Fitzgerald M."/>
            <person name="Haas B."/>
            <person name="Abouelleil A."/>
            <person name="Alvarado L."/>
            <person name="Arachchi H.M."/>
            <person name="Berlin A."/>
            <person name="Chapman S.B."/>
            <person name="Goldberg J."/>
            <person name="Griggs A."/>
            <person name="Gujja S."/>
            <person name="Hansen M."/>
            <person name="Howarth C."/>
            <person name="Imamovic A."/>
            <person name="Larimer J."/>
            <person name="McCowen C."/>
            <person name="Montmayeur A."/>
            <person name="Murphy C."/>
            <person name="Neiman D."/>
            <person name="Pearson M."/>
            <person name="Priest M."/>
            <person name="Roberts A."/>
            <person name="Saif S."/>
            <person name="Shea T."/>
            <person name="Sisk P."/>
            <person name="Sykes S."/>
            <person name="Wortman J."/>
            <person name="Nusbaum C."/>
            <person name="Birren B."/>
        </authorList>
    </citation>
    <scope>NUCLEOTIDE SEQUENCE [LARGE SCALE GENOMIC DNA]</scope>
    <source>
        <strain evidence="8 9">VD154</strain>
    </source>
</reference>
<proteinExistence type="inferred from homology"/>
<dbReference type="GO" id="GO:0005102">
    <property type="term" value="F:signaling receptor binding"/>
    <property type="evidence" value="ECO:0007669"/>
    <property type="project" value="InterPro"/>
</dbReference>
<sequence length="1060" mass="117836">MADNNLQYTPPLRLDAEEYVPWKDVDSDVIIDAVAGAEGALFNLLIPGSGKIVEWGVSKFLKWATGDTYKPPSLSQEITRVEGMIATLQQQMYNVISATKAEILQNVAGLFFSNVVSAVNDYHHYLERWLDNSDDSNRLAELKSSLDKAIDEAHKAVSASYYNQNAQYTFAYNVNAATFSLILMRDKYLNYTQWGYGDAAGAQNFYEGTFLYRLKDYTTNILTQYNAILKLVHDLAVNPYSEPYREVTNRNPLQVTTNPLYNGKSDQRSMYWPSAYYGGSDNMRKKCISPMASDPYKHFSDSRIENQWNDDQHRSCQTPLPNGGLEMQINMPDQLKLSFQWNAYNRTRNVLTQTGLDFIAIWPYFDPIQYPPGEVTADLTRMLYSDLAGAITKNDIQSVDDIDNHVKKQSDLFEFLKSSKLYTKNVKVQTQQGPPFAYDSSTVKTHVDGDIIVGIENTTERTLETNTRNPGGIQGSSSDNADTIDPTEASKSVSISQWLFPRIFNFNGKVIGSVNETTPGNVTGIYNNLTYDFTLPEHQISWLSYVQAQENVLRPTNGYDYLTGNLTAANQGQIGALAIGWTKANIDANNTVKKGTITSIPAVKSHSITDWGTGTVVKGPGHTGGDLVKLPPNTRAKMIVTIEDTSTSYDVRIRYAAPSGGHIQFSYWNGGSDVKVADTQLQNTGGNTNFEHFQYAMLTTDNAKFKAPFSPVEILIENIGDSDVYLDKVEFSVLGQLPPGATPLTSQYMNPYGYNILWQSKNGEAANQGMVTFSQNDSAIKTFYLYNTEVVHQTTGSPSRWNGKFDTLYVQSPTSINLTQGFIVIDTTKNNPEPPIALPNQDILRPFTNEHEIWNGRYSTKALNLSLSTSSGAEGKIKFYNNTNLVHESPALSGSPSEPYTWEGSFNRITVYQSNSSDSNYFNLFGGFLKLDPNSNDNGNNGGPHNDCENIAHPDQPLYYESNNLIWTAAPNKLAYSTTEMQFVLSGGLGFTPGDIGAKIKLNFWKNDSIQYVAYGAVANLDFISAPAQSIPGGFDKITMDNDEYSFSTSLRMTLGSVCY</sequence>
<dbReference type="RefSeq" id="WP_000774801.1">
    <property type="nucleotide sequence ID" value="NZ_JH791882.1"/>
</dbReference>
<evidence type="ECO:0000256" key="6">
    <source>
        <dbReference type="SAM" id="MobiDB-lite"/>
    </source>
</evidence>
<dbReference type="GO" id="GO:0090729">
    <property type="term" value="F:toxin activity"/>
    <property type="evidence" value="ECO:0007669"/>
    <property type="project" value="UniProtKB-KW"/>
</dbReference>
<dbReference type="Pfam" id="PF03944">
    <property type="entry name" value="Endotoxin_C"/>
    <property type="match status" value="1"/>
</dbReference>
<keyword evidence="4" id="KW-0843">Virulence</keyword>
<dbReference type="SUPFAM" id="SSF56849">
    <property type="entry name" value="delta-Endotoxin (insectocide), N-terminal domain"/>
    <property type="match status" value="2"/>
</dbReference>
<organism evidence="8 9">
    <name type="scientific">Bacillus cereus VD154</name>
    <dbReference type="NCBI Taxonomy" id="1053238"/>
    <lineage>
        <taxon>Bacteria</taxon>
        <taxon>Bacillati</taxon>
        <taxon>Bacillota</taxon>
        <taxon>Bacilli</taxon>
        <taxon>Bacillales</taxon>
        <taxon>Bacillaceae</taxon>
        <taxon>Bacillus</taxon>
        <taxon>Bacillus cereus group</taxon>
    </lineage>
</organism>
<evidence type="ECO:0000256" key="3">
    <source>
        <dbReference type="ARBA" id="ARBA00022969"/>
    </source>
</evidence>
<dbReference type="Gene3D" id="2.100.10.10">
    <property type="entry name" value="Pesticidal crystal protein, central domain"/>
    <property type="match status" value="1"/>
</dbReference>
<evidence type="ECO:0000256" key="1">
    <source>
        <dbReference type="ARBA" id="ARBA00007819"/>
    </source>
</evidence>
<dbReference type="EMBL" id="AHFG01000055">
    <property type="protein sequence ID" value="EJR69326.1"/>
    <property type="molecule type" value="Genomic_DNA"/>
</dbReference>
<name>A0A9W5KTI9_BACCE</name>
<comment type="caution">
    <text evidence="8">The sequence shown here is derived from an EMBL/GenBank/DDBJ whole genome shotgun (WGS) entry which is preliminary data.</text>
</comment>
<keyword evidence="2" id="KW-0800">Toxin</keyword>
<dbReference type="Proteomes" id="UP000006967">
    <property type="component" value="Unassembled WGS sequence"/>
</dbReference>
<dbReference type="CDD" id="cd04085">
    <property type="entry name" value="delta_endotoxin_C"/>
    <property type="match status" value="1"/>
</dbReference>
<dbReference type="SUPFAM" id="SSF49785">
    <property type="entry name" value="Galactose-binding domain-like"/>
    <property type="match status" value="1"/>
</dbReference>
<dbReference type="Gene3D" id="1.20.190.10">
    <property type="entry name" value="Pesticidal crystal protein, N-terminal domain"/>
    <property type="match status" value="1"/>
</dbReference>
<dbReference type="InterPro" id="IPR008979">
    <property type="entry name" value="Galactose-bd-like_sf"/>
</dbReference>
<gene>
    <name evidence="8" type="ORF">IK5_04821</name>
</gene>
<evidence type="ECO:0000313" key="9">
    <source>
        <dbReference type="Proteomes" id="UP000006967"/>
    </source>
</evidence>
<evidence type="ECO:0000256" key="5">
    <source>
        <dbReference type="ARBA" id="ARBA00029653"/>
    </source>
</evidence>
<dbReference type="GO" id="GO:0030435">
    <property type="term" value="P:sporulation resulting in formation of a cellular spore"/>
    <property type="evidence" value="ECO:0007669"/>
    <property type="project" value="UniProtKB-KW"/>
</dbReference>
<evidence type="ECO:0000256" key="4">
    <source>
        <dbReference type="ARBA" id="ARBA00023026"/>
    </source>
</evidence>
<feature type="region of interest" description="Disordered" evidence="6">
    <location>
        <begin position="464"/>
        <end position="487"/>
    </location>
</feature>
<evidence type="ECO:0000259" key="7">
    <source>
        <dbReference type="Pfam" id="PF03944"/>
    </source>
</evidence>
<evidence type="ECO:0000256" key="2">
    <source>
        <dbReference type="ARBA" id="ARBA00022656"/>
    </source>
</evidence>
<dbReference type="InterPro" id="IPR036399">
    <property type="entry name" value="Pest_cryst_cen_dom_sf"/>
</dbReference>
<dbReference type="SUPFAM" id="SSF51096">
    <property type="entry name" value="delta-Endotoxin (insectocide), middle domain"/>
    <property type="match status" value="1"/>
</dbReference>
<dbReference type="Gene3D" id="2.60.120.260">
    <property type="entry name" value="Galactose-binding domain-like"/>
    <property type="match status" value="1"/>
</dbReference>
<keyword evidence="3" id="KW-0749">Sporulation</keyword>
<comment type="similarity">
    <text evidence="1">Belongs to the delta endotoxin family.</text>
</comment>
<protein>
    <recommendedName>
        <fullName evidence="5">Crystaline entomocidal protoxin</fullName>
    </recommendedName>
</protein>
<dbReference type="AlphaFoldDB" id="A0A9W5KTI9"/>
<feature type="domain" description="Pesticidal crystal protein" evidence="7">
    <location>
        <begin position="597"/>
        <end position="731"/>
    </location>
</feature>
<evidence type="ECO:0000313" key="8">
    <source>
        <dbReference type="EMBL" id="EJR69326.1"/>
    </source>
</evidence>
<accession>A0A9W5KTI9</accession>
<dbReference type="InterPro" id="IPR036716">
    <property type="entry name" value="Pest_crys_N_sf"/>
</dbReference>
<dbReference type="InterPro" id="IPR005638">
    <property type="entry name" value="Pest_crys_dom-III"/>
</dbReference>